<dbReference type="CDD" id="cd00198">
    <property type="entry name" value="vWFA"/>
    <property type="match status" value="1"/>
</dbReference>
<proteinExistence type="predicted"/>
<dbReference type="OrthoDB" id="597333at2"/>
<feature type="transmembrane region" description="Helical" evidence="6">
    <location>
        <begin position="605"/>
        <end position="630"/>
    </location>
</feature>
<keyword evidence="2" id="KW-1003">Cell membrane</keyword>
<feature type="transmembrane region" description="Helical" evidence="6">
    <location>
        <begin position="437"/>
        <end position="454"/>
    </location>
</feature>
<comment type="caution">
    <text evidence="9">The sequence shown here is derived from an EMBL/GenBank/DDBJ whole genome shotgun (WGS) entry which is preliminary data.</text>
</comment>
<dbReference type="Pfam" id="PF13519">
    <property type="entry name" value="VWA_2"/>
    <property type="match status" value="1"/>
</dbReference>
<evidence type="ECO:0000259" key="8">
    <source>
        <dbReference type="PROSITE" id="PS50234"/>
    </source>
</evidence>
<dbReference type="SMART" id="SM00327">
    <property type="entry name" value="VWA"/>
    <property type="match status" value="1"/>
</dbReference>
<keyword evidence="5 6" id="KW-0472">Membrane</keyword>
<sequence length="640" mass="66731">MRRLLWGAASTVLALSPALFTAEALAAPDDKATISHVEPGADDALSVLVSVPEGAQVDLDKVTLTVDGTEVDTTASVAGTAAENQVRRTTILAMDTSDSMKGARFTAARTAADTFLDSVPDDVNVGIVTFDASVRTALAPTTDRDAARAVISKLALAHGTRLYDGVLTAIKESGDEGQRSVLVLSDGANTNKTPLSAVTTALSDNEVRLDAVALDQQGADLGPLESMATAGKGTVIPADATALAEAFDAEAASLARQILVTGTVPSSVEGTEAQVAVALPTASGSLVASTYAEIRVAAAPSNEPTVAEAKEALQLPRPVLFGGLAAIGLGLLVLLMAVFSAAGADRTQRTVEQRIAAFGSGATAVRGKVESSSFNFAEVKDATATMLHRSKGLEARIEQRLAAAGNALKPAEWVLLHSLIAIMAGLTGLLLGNGSVLLMLLGVLLGLAIPWMWLGHKRKKRIAAFNSGLADTLQLISGSLTAGMSLAQALDAVVNEGNEPISGEFRRVLIESRLGVPLETALEGIGQRIESVDFDWVVMAIRIQREVGGNLAELLTTVAATLRERDYLRRQVKTLSAEGRLSAYILIGLPIGMAAYLLVARREYIAPLYTTGLGFVMLAAAVLLLGLGWLMMSRIVKVEV</sequence>
<dbReference type="InterPro" id="IPR018076">
    <property type="entry name" value="T2SS_GspF_dom"/>
</dbReference>
<keyword evidence="4 6" id="KW-1133">Transmembrane helix</keyword>
<evidence type="ECO:0000256" key="5">
    <source>
        <dbReference type="ARBA" id="ARBA00023136"/>
    </source>
</evidence>
<comment type="subcellular location">
    <subcellularLocation>
        <location evidence="1">Cell membrane</location>
        <topology evidence="1">Multi-pass membrane protein</topology>
    </subcellularLocation>
</comment>
<dbReference type="InterPro" id="IPR036465">
    <property type="entry name" value="vWFA_dom_sf"/>
</dbReference>
<evidence type="ECO:0000313" key="10">
    <source>
        <dbReference type="Proteomes" id="UP000276542"/>
    </source>
</evidence>
<dbReference type="Gene3D" id="1.20.81.30">
    <property type="entry name" value="Type II secretion system (T2SS), domain F"/>
    <property type="match status" value="1"/>
</dbReference>
<evidence type="ECO:0000313" key="9">
    <source>
        <dbReference type="EMBL" id="RJS44840.1"/>
    </source>
</evidence>
<feature type="transmembrane region" description="Helical" evidence="6">
    <location>
        <begin position="413"/>
        <end position="431"/>
    </location>
</feature>
<protein>
    <submittedName>
        <fullName evidence="9">VWA domain-containing protein</fullName>
    </submittedName>
</protein>
<dbReference type="Gene3D" id="3.40.50.410">
    <property type="entry name" value="von Willebrand factor, type A domain"/>
    <property type="match status" value="1"/>
</dbReference>
<dbReference type="SUPFAM" id="SSF53300">
    <property type="entry name" value="vWA-like"/>
    <property type="match status" value="1"/>
</dbReference>
<dbReference type="EMBL" id="QYRP01000002">
    <property type="protein sequence ID" value="RJS44840.1"/>
    <property type="molecule type" value="Genomic_DNA"/>
</dbReference>
<evidence type="ECO:0000256" key="2">
    <source>
        <dbReference type="ARBA" id="ARBA00022475"/>
    </source>
</evidence>
<dbReference type="Proteomes" id="UP000276542">
    <property type="component" value="Unassembled WGS sequence"/>
</dbReference>
<keyword evidence="3 6" id="KW-0812">Transmembrane</keyword>
<evidence type="ECO:0000256" key="1">
    <source>
        <dbReference type="ARBA" id="ARBA00004651"/>
    </source>
</evidence>
<evidence type="ECO:0000256" key="7">
    <source>
        <dbReference type="SAM" id="SignalP"/>
    </source>
</evidence>
<feature type="chain" id="PRO_5017213985" evidence="7">
    <location>
        <begin position="27"/>
        <end position="640"/>
    </location>
</feature>
<evidence type="ECO:0000256" key="4">
    <source>
        <dbReference type="ARBA" id="ARBA00022989"/>
    </source>
</evidence>
<evidence type="ECO:0000256" key="3">
    <source>
        <dbReference type="ARBA" id="ARBA00022692"/>
    </source>
</evidence>
<feature type="signal peptide" evidence="7">
    <location>
        <begin position="1"/>
        <end position="26"/>
    </location>
</feature>
<organism evidence="9 10">
    <name type="scientific">Nocardioides cavernaquae</name>
    <dbReference type="NCBI Taxonomy" id="2321396"/>
    <lineage>
        <taxon>Bacteria</taxon>
        <taxon>Bacillati</taxon>
        <taxon>Actinomycetota</taxon>
        <taxon>Actinomycetes</taxon>
        <taxon>Propionibacteriales</taxon>
        <taxon>Nocardioidaceae</taxon>
        <taxon>Nocardioides</taxon>
    </lineage>
</organism>
<dbReference type="InterPro" id="IPR002035">
    <property type="entry name" value="VWF_A"/>
</dbReference>
<dbReference type="PROSITE" id="PS50234">
    <property type="entry name" value="VWFA"/>
    <property type="match status" value="1"/>
</dbReference>
<feature type="domain" description="VWFA" evidence="8">
    <location>
        <begin position="89"/>
        <end position="258"/>
    </location>
</feature>
<keyword evidence="7" id="KW-0732">Signal</keyword>
<dbReference type="PANTHER" id="PTHR35007">
    <property type="entry name" value="INTEGRAL MEMBRANE PROTEIN-RELATED"/>
    <property type="match status" value="1"/>
</dbReference>
<dbReference type="AlphaFoldDB" id="A0A3A5H9W4"/>
<dbReference type="GO" id="GO:0005886">
    <property type="term" value="C:plasma membrane"/>
    <property type="evidence" value="ECO:0007669"/>
    <property type="project" value="UniProtKB-SubCell"/>
</dbReference>
<dbReference type="InterPro" id="IPR042094">
    <property type="entry name" value="T2SS_GspF_sf"/>
</dbReference>
<feature type="transmembrane region" description="Helical" evidence="6">
    <location>
        <begin position="319"/>
        <end position="344"/>
    </location>
</feature>
<reference evidence="10" key="1">
    <citation type="submission" date="2018-09" db="EMBL/GenBank/DDBJ databases">
        <authorList>
            <person name="Zhu H."/>
        </authorList>
    </citation>
    <scope>NUCLEOTIDE SEQUENCE [LARGE SCALE GENOMIC DNA]</scope>
    <source>
        <strain evidence="10">K1W22B-1</strain>
    </source>
</reference>
<keyword evidence="10" id="KW-1185">Reference proteome</keyword>
<feature type="transmembrane region" description="Helical" evidence="6">
    <location>
        <begin position="581"/>
        <end position="599"/>
    </location>
</feature>
<dbReference type="PANTHER" id="PTHR35007:SF1">
    <property type="entry name" value="PILUS ASSEMBLY PROTEIN"/>
    <property type="match status" value="1"/>
</dbReference>
<name>A0A3A5H9W4_9ACTN</name>
<accession>A0A3A5H9W4</accession>
<gene>
    <name evidence="9" type="ORF">D4739_00330</name>
</gene>
<evidence type="ECO:0000256" key="6">
    <source>
        <dbReference type="SAM" id="Phobius"/>
    </source>
</evidence>
<dbReference type="RefSeq" id="WP_120058625.1">
    <property type="nucleotide sequence ID" value="NZ_QYRP01000002.1"/>
</dbReference>
<dbReference type="Pfam" id="PF00482">
    <property type="entry name" value="T2SSF"/>
    <property type="match status" value="1"/>
</dbReference>